<evidence type="ECO:0000256" key="3">
    <source>
        <dbReference type="ARBA" id="ARBA00023163"/>
    </source>
</evidence>
<evidence type="ECO:0000256" key="4">
    <source>
        <dbReference type="ARBA" id="ARBA00023242"/>
    </source>
</evidence>
<dbReference type="EMBL" id="BSYO01000016">
    <property type="protein sequence ID" value="GMH16482.1"/>
    <property type="molecule type" value="Genomic_DNA"/>
</dbReference>
<keyword evidence="4" id="KW-0539">Nucleus</keyword>
<comment type="subcellular location">
    <subcellularLocation>
        <location evidence="1">Nucleus</location>
    </subcellularLocation>
</comment>
<reference evidence="7" key="1">
    <citation type="submission" date="2023-05" db="EMBL/GenBank/DDBJ databases">
        <title>Nepenthes gracilis genome sequencing.</title>
        <authorList>
            <person name="Fukushima K."/>
        </authorList>
    </citation>
    <scope>NUCLEOTIDE SEQUENCE</scope>
    <source>
        <strain evidence="7">SING2019-196</strain>
    </source>
</reference>
<feature type="compositionally biased region" description="Polar residues" evidence="5">
    <location>
        <begin position="197"/>
        <end position="212"/>
    </location>
</feature>
<evidence type="ECO:0000256" key="1">
    <source>
        <dbReference type="ARBA" id="ARBA00004123"/>
    </source>
</evidence>
<dbReference type="AlphaFoldDB" id="A0AAD3XSZ4"/>
<evidence type="ECO:0000256" key="2">
    <source>
        <dbReference type="ARBA" id="ARBA00023015"/>
    </source>
</evidence>
<comment type="caution">
    <text evidence="7">The sequence shown here is derived from an EMBL/GenBank/DDBJ whole genome shotgun (WGS) entry which is preliminary data.</text>
</comment>
<evidence type="ECO:0000259" key="6">
    <source>
        <dbReference type="PROSITE" id="PS50888"/>
    </source>
</evidence>
<sequence length="398" mass="43385">MDDDGNKRRMLNCSSSVNNTIAISEKVVTMAPSSGATFKSPQGGESLYDPGWDPNVSWSHSENFGCSSSKVSHDIFANSSYPILLEKPAVSSTSHLFHCRADPNVTEMLPKLPIFLSGNFSEMVESFGLTGCGQTSDVVCPRSFTLNKNGATEDSSLGAAQALGDFPVSKDRLVAVSPNGKRRAPDPPSFDPKKNAQGDSQENISGETSQQKDTCEKKQKIKQNSGAKQTGNEAKVNSRGGDAPKEDYIRVRARRGEATNSHSLAERVRREKISERMRLLQELVPGCNKITGKAVMLDEIINYVQSLQQQVEFLSMKLATVDLELNFNIDQIPLKDILHSQGGGTSINGFHPGTSSSHPYSQGFHLSNLLGISNITSQYHPMPQAMWDSDLHSPSPRN</sequence>
<feature type="compositionally biased region" description="Polar residues" evidence="5">
    <location>
        <begin position="222"/>
        <end position="232"/>
    </location>
</feature>
<protein>
    <recommendedName>
        <fullName evidence="6">BHLH domain-containing protein</fullName>
    </recommendedName>
</protein>
<evidence type="ECO:0000256" key="5">
    <source>
        <dbReference type="SAM" id="MobiDB-lite"/>
    </source>
</evidence>
<feature type="region of interest" description="Disordered" evidence="5">
    <location>
        <begin position="177"/>
        <end position="246"/>
    </location>
</feature>
<keyword evidence="2" id="KW-0805">Transcription regulation</keyword>
<dbReference type="PANTHER" id="PTHR12565:SF312">
    <property type="entry name" value="TRANSCRIPTION FACTOR BHLH74"/>
    <property type="match status" value="1"/>
</dbReference>
<dbReference type="FunFam" id="4.10.280.10:FF:000002">
    <property type="entry name" value="Basic helix-loop-helix transcription factor"/>
    <property type="match status" value="1"/>
</dbReference>
<dbReference type="GO" id="GO:0046983">
    <property type="term" value="F:protein dimerization activity"/>
    <property type="evidence" value="ECO:0007669"/>
    <property type="project" value="InterPro"/>
</dbReference>
<accession>A0AAD3XSZ4</accession>
<dbReference type="InterPro" id="IPR024097">
    <property type="entry name" value="bHLH_ZIP_TF"/>
</dbReference>
<dbReference type="CDD" id="cd18919">
    <property type="entry name" value="bHLH_AtBPE_like"/>
    <property type="match status" value="1"/>
</dbReference>
<dbReference type="Pfam" id="PF00010">
    <property type="entry name" value="HLH"/>
    <property type="match status" value="1"/>
</dbReference>
<feature type="domain" description="BHLH" evidence="6">
    <location>
        <begin position="257"/>
        <end position="307"/>
    </location>
</feature>
<dbReference type="GO" id="GO:0005634">
    <property type="term" value="C:nucleus"/>
    <property type="evidence" value="ECO:0007669"/>
    <property type="project" value="UniProtKB-SubCell"/>
</dbReference>
<evidence type="ECO:0000313" key="8">
    <source>
        <dbReference type="Proteomes" id="UP001279734"/>
    </source>
</evidence>
<evidence type="ECO:0000313" key="7">
    <source>
        <dbReference type="EMBL" id="GMH16482.1"/>
    </source>
</evidence>
<dbReference type="InterPro" id="IPR011598">
    <property type="entry name" value="bHLH_dom"/>
</dbReference>
<keyword evidence="8" id="KW-1185">Reference proteome</keyword>
<dbReference type="GO" id="GO:0003700">
    <property type="term" value="F:DNA-binding transcription factor activity"/>
    <property type="evidence" value="ECO:0007669"/>
    <property type="project" value="TreeGrafter"/>
</dbReference>
<dbReference type="Gene3D" id="4.10.280.10">
    <property type="entry name" value="Helix-loop-helix DNA-binding domain"/>
    <property type="match status" value="1"/>
</dbReference>
<dbReference type="SUPFAM" id="SSF47459">
    <property type="entry name" value="HLH, helix-loop-helix DNA-binding domain"/>
    <property type="match status" value="1"/>
</dbReference>
<dbReference type="SMART" id="SM00353">
    <property type="entry name" value="HLH"/>
    <property type="match status" value="1"/>
</dbReference>
<dbReference type="InterPro" id="IPR036638">
    <property type="entry name" value="HLH_DNA-bd_sf"/>
</dbReference>
<gene>
    <name evidence="7" type="ORF">Nepgr_018323</name>
</gene>
<organism evidence="7 8">
    <name type="scientific">Nepenthes gracilis</name>
    <name type="common">Slender pitcher plant</name>
    <dbReference type="NCBI Taxonomy" id="150966"/>
    <lineage>
        <taxon>Eukaryota</taxon>
        <taxon>Viridiplantae</taxon>
        <taxon>Streptophyta</taxon>
        <taxon>Embryophyta</taxon>
        <taxon>Tracheophyta</taxon>
        <taxon>Spermatophyta</taxon>
        <taxon>Magnoliopsida</taxon>
        <taxon>eudicotyledons</taxon>
        <taxon>Gunneridae</taxon>
        <taxon>Pentapetalae</taxon>
        <taxon>Caryophyllales</taxon>
        <taxon>Nepenthaceae</taxon>
        <taxon>Nepenthes</taxon>
    </lineage>
</organism>
<keyword evidence="3" id="KW-0804">Transcription</keyword>
<dbReference type="PANTHER" id="PTHR12565">
    <property type="entry name" value="STEROL REGULATORY ELEMENT-BINDING PROTEIN"/>
    <property type="match status" value="1"/>
</dbReference>
<name>A0AAD3XSZ4_NEPGR</name>
<proteinExistence type="predicted"/>
<dbReference type="Proteomes" id="UP001279734">
    <property type="component" value="Unassembled WGS sequence"/>
</dbReference>
<dbReference type="PROSITE" id="PS50888">
    <property type="entry name" value="BHLH"/>
    <property type="match status" value="1"/>
</dbReference>